<proteinExistence type="predicted"/>
<organism evidence="1">
    <name type="scientific">Cladocopium goreaui</name>
    <dbReference type="NCBI Taxonomy" id="2562237"/>
    <lineage>
        <taxon>Eukaryota</taxon>
        <taxon>Sar</taxon>
        <taxon>Alveolata</taxon>
        <taxon>Dinophyceae</taxon>
        <taxon>Suessiales</taxon>
        <taxon>Symbiodiniaceae</taxon>
        <taxon>Cladocopium</taxon>
    </lineage>
</organism>
<reference evidence="1" key="1">
    <citation type="submission" date="2022-10" db="EMBL/GenBank/DDBJ databases">
        <authorList>
            <person name="Chen Y."/>
            <person name="Dougan E. K."/>
            <person name="Chan C."/>
            <person name="Rhodes N."/>
            <person name="Thang M."/>
        </authorList>
    </citation>
    <scope>NUCLEOTIDE SEQUENCE</scope>
</reference>
<keyword evidence="3" id="KW-1185">Reference proteome</keyword>
<comment type="caution">
    <text evidence="1">The sequence shown here is derived from an EMBL/GenBank/DDBJ whole genome shotgun (WGS) entry which is preliminary data.</text>
</comment>
<sequence length="74" mass="8501">MGDEDTPAPEALGEQVMPDLEKFMETMNTKMSSAYDMVEVLEDPSNPPPMERYNVKLIQTIIFLVMHIFVYMSI</sequence>
<evidence type="ECO:0000313" key="2">
    <source>
        <dbReference type="EMBL" id="CAL1131566.1"/>
    </source>
</evidence>
<accession>A0A9P1BUD8</accession>
<reference evidence="2" key="2">
    <citation type="submission" date="2024-04" db="EMBL/GenBank/DDBJ databases">
        <authorList>
            <person name="Chen Y."/>
            <person name="Shah S."/>
            <person name="Dougan E. K."/>
            <person name="Thang M."/>
            <person name="Chan C."/>
        </authorList>
    </citation>
    <scope>NUCLEOTIDE SEQUENCE [LARGE SCALE GENOMIC DNA]</scope>
</reference>
<dbReference type="EMBL" id="CAMXCT030000393">
    <property type="protein sequence ID" value="CAL4765503.1"/>
    <property type="molecule type" value="Genomic_DNA"/>
</dbReference>
<dbReference type="Proteomes" id="UP001152797">
    <property type="component" value="Unassembled WGS sequence"/>
</dbReference>
<name>A0A9P1BUD8_9DINO</name>
<dbReference type="EMBL" id="CAMXCT010000393">
    <property type="protein sequence ID" value="CAI3978191.1"/>
    <property type="molecule type" value="Genomic_DNA"/>
</dbReference>
<evidence type="ECO:0000313" key="1">
    <source>
        <dbReference type="EMBL" id="CAI3978191.1"/>
    </source>
</evidence>
<dbReference type="EMBL" id="CAMXCT020000393">
    <property type="protein sequence ID" value="CAL1131566.1"/>
    <property type="molecule type" value="Genomic_DNA"/>
</dbReference>
<protein>
    <submittedName>
        <fullName evidence="1">Uncharacterized protein</fullName>
    </submittedName>
</protein>
<gene>
    <name evidence="1" type="ORF">C1SCF055_LOCUS6262</name>
</gene>
<evidence type="ECO:0000313" key="3">
    <source>
        <dbReference type="Proteomes" id="UP001152797"/>
    </source>
</evidence>
<dbReference type="AlphaFoldDB" id="A0A9P1BUD8"/>